<evidence type="ECO:0000313" key="10">
    <source>
        <dbReference type="Proteomes" id="UP000000628"/>
    </source>
</evidence>
<keyword evidence="4" id="KW-1015">Disulfide bond</keyword>
<comment type="similarity">
    <text evidence="1">Belongs to the thioredoxin family. DsbA subfamily.</text>
</comment>
<dbReference type="HOGENOM" id="CLU_000288_47_1_11"/>
<organism evidence="9 10">
    <name type="scientific">Jonesia denitrificans (strain ATCC 14870 / DSM 20603 / BCRC 15368 / CIP 55.134 / JCM 11481 / NBRC 15587 / NCTC 10816 / Prevot 55134)</name>
    <name type="common">Listeria denitrificans</name>
    <dbReference type="NCBI Taxonomy" id="471856"/>
    <lineage>
        <taxon>Bacteria</taxon>
        <taxon>Bacillati</taxon>
        <taxon>Actinomycetota</taxon>
        <taxon>Actinomycetes</taxon>
        <taxon>Micrococcales</taxon>
        <taxon>Jonesiaceae</taxon>
        <taxon>Jonesia</taxon>
    </lineage>
</organism>
<dbReference type="eggNOG" id="COG1651">
    <property type="taxonomic scope" value="Bacteria"/>
</dbReference>
<dbReference type="Gene3D" id="3.40.30.10">
    <property type="entry name" value="Glutaredoxin"/>
    <property type="match status" value="1"/>
</dbReference>
<feature type="region of interest" description="Disordered" evidence="6">
    <location>
        <begin position="76"/>
        <end position="115"/>
    </location>
</feature>
<dbReference type="OrthoDB" id="117402at2"/>
<keyword evidence="10" id="KW-1185">Reference proteome</keyword>
<dbReference type="STRING" id="471856.Jden_0018"/>
<dbReference type="SUPFAM" id="SSF52833">
    <property type="entry name" value="Thioredoxin-like"/>
    <property type="match status" value="1"/>
</dbReference>
<feature type="domain" description="Thioredoxin" evidence="8">
    <location>
        <begin position="84"/>
        <end position="298"/>
    </location>
</feature>
<evidence type="ECO:0000256" key="6">
    <source>
        <dbReference type="SAM" id="MobiDB-lite"/>
    </source>
</evidence>
<keyword evidence="2" id="KW-0732">Signal</keyword>
<proteinExistence type="inferred from homology"/>
<feature type="region of interest" description="Disordered" evidence="6">
    <location>
        <begin position="1"/>
        <end position="44"/>
    </location>
</feature>
<dbReference type="PANTHER" id="PTHR13887">
    <property type="entry name" value="GLUTATHIONE S-TRANSFERASE KAPPA"/>
    <property type="match status" value="1"/>
</dbReference>
<dbReference type="PROSITE" id="PS51352">
    <property type="entry name" value="THIOREDOXIN_2"/>
    <property type="match status" value="1"/>
</dbReference>
<feature type="compositionally biased region" description="Pro residues" evidence="6">
    <location>
        <begin position="1"/>
        <end position="19"/>
    </location>
</feature>
<reference evidence="9 10" key="1">
    <citation type="journal article" date="2009" name="Stand. Genomic Sci.">
        <title>Complete genome sequence of Jonesia denitrificans type strain (Prevot 55134).</title>
        <authorList>
            <person name="Pukall R."/>
            <person name="Gehrich-Schroter G."/>
            <person name="Lapidus A."/>
            <person name="Nolan M."/>
            <person name="Glavina Del Rio T."/>
            <person name="Lucas S."/>
            <person name="Chen F."/>
            <person name="Tice H."/>
            <person name="Pitluck S."/>
            <person name="Cheng J.F."/>
            <person name="Copeland A."/>
            <person name="Saunders E."/>
            <person name="Brettin T."/>
            <person name="Detter J.C."/>
            <person name="Bruce D."/>
            <person name="Goodwin L."/>
            <person name="Pati A."/>
            <person name="Ivanova N."/>
            <person name="Mavromatis K."/>
            <person name="Ovchinnikova G."/>
            <person name="Chen A."/>
            <person name="Palaniappan K."/>
            <person name="Land M."/>
            <person name="Hauser L."/>
            <person name="Chang Y.J."/>
            <person name="Jeffries C.D."/>
            <person name="Chain P."/>
            <person name="Goker M."/>
            <person name="Bristow J."/>
            <person name="Eisen J.A."/>
            <person name="Markowitz V."/>
            <person name="Hugenholtz P."/>
            <person name="Kyrpides N.C."/>
            <person name="Klenk H.P."/>
            <person name="Han C."/>
        </authorList>
    </citation>
    <scope>NUCLEOTIDE SEQUENCE [LARGE SCALE GENOMIC DNA]</scope>
    <source>
        <strain evidence="10">ATCC 14870 / DSM 20603 / BCRC 15368 / CIP 55.134 / JCM 11481 / NBRC 15587 / NCTC 10816 / Prevot 55134</strain>
    </source>
</reference>
<gene>
    <name evidence="9" type="ordered locus">Jden_0018</name>
</gene>
<sequence>MPHGPSTPTPEPNPEPTTPGPEVAANTTHPDGAVPATGAGASVSTSAPQSWLVPAFIVLTVIALIVLVLAIQPSTTNQADPQQPPVGTEQSTDTADQDTQGDTDAVEPPADVQGPDEVNIADIERRDPNDPLAVGPVDAPVVMVVFSDYQCPYCAKWSNDTLTVLENYVDAGDLRVEWRDVNIFGENSERAARASYAAGQQGQFLAYHHALFPGGEISSEQVLSEDGLIALAGDLGLDTDQFTKDLTSKDTAEEVAKNAQLGLDLGAYSTPAFLVGGQPIVGAQPTDVFTSAIDTALQG</sequence>
<evidence type="ECO:0000256" key="5">
    <source>
        <dbReference type="ARBA" id="ARBA00023284"/>
    </source>
</evidence>
<keyword evidence="7" id="KW-1133">Transmembrane helix</keyword>
<keyword evidence="7" id="KW-0472">Membrane</keyword>
<keyword evidence="5" id="KW-0676">Redox-active center</keyword>
<evidence type="ECO:0000313" key="9">
    <source>
        <dbReference type="EMBL" id="ACV07697.1"/>
    </source>
</evidence>
<dbReference type="Pfam" id="PF13462">
    <property type="entry name" value="Thioredoxin_4"/>
    <property type="match status" value="1"/>
</dbReference>
<accession>C7R4S4</accession>
<dbReference type="GO" id="GO:0016491">
    <property type="term" value="F:oxidoreductase activity"/>
    <property type="evidence" value="ECO:0007669"/>
    <property type="project" value="UniProtKB-KW"/>
</dbReference>
<evidence type="ECO:0000256" key="7">
    <source>
        <dbReference type="SAM" id="Phobius"/>
    </source>
</evidence>
<dbReference type="RefSeq" id="WP_012805802.1">
    <property type="nucleotide sequence ID" value="NC_013174.1"/>
</dbReference>
<evidence type="ECO:0000256" key="2">
    <source>
        <dbReference type="ARBA" id="ARBA00022729"/>
    </source>
</evidence>
<dbReference type="InterPro" id="IPR012336">
    <property type="entry name" value="Thioredoxin-like_fold"/>
</dbReference>
<feature type="transmembrane region" description="Helical" evidence="7">
    <location>
        <begin position="51"/>
        <end position="71"/>
    </location>
</feature>
<protein>
    <submittedName>
        <fullName evidence="9">DSBA oxidoreductase</fullName>
    </submittedName>
</protein>
<dbReference type="InterPro" id="IPR036249">
    <property type="entry name" value="Thioredoxin-like_sf"/>
</dbReference>
<evidence type="ECO:0000259" key="8">
    <source>
        <dbReference type="PROSITE" id="PS51352"/>
    </source>
</evidence>
<dbReference type="EMBL" id="CP001706">
    <property type="protein sequence ID" value="ACV07697.1"/>
    <property type="molecule type" value="Genomic_DNA"/>
</dbReference>
<evidence type="ECO:0000256" key="4">
    <source>
        <dbReference type="ARBA" id="ARBA00023157"/>
    </source>
</evidence>
<name>C7R4S4_JONDD</name>
<evidence type="ECO:0000256" key="1">
    <source>
        <dbReference type="ARBA" id="ARBA00005791"/>
    </source>
</evidence>
<dbReference type="AlphaFoldDB" id="C7R4S4"/>
<dbReference type="InterPro" id="IPR013766">
    <property type="entry name" value="Thioredoxin_domain"/>
</dbReference>
<keyword evidence="3" id="KW-0560">Oxidoreductase</keyword>
<feature type="compositionally biased region" description="Acidic residues" evidence="6">
    <location>
        <begin position="95"/>
        <end position="105"/>
    </location>
</feature>
<dbReference type="KEGG" id="jde:Jden_0018"/>
<dbReference type="PANTHER" id="PTHR13887:SF14">
    <property type="entry name" value="DISULFIDE BOND FORMATION PROTEIN D"/>
    <property type="match status" value="1"/>
</dbReference>
<evidence type="ECO:0000256" key="3">
    <source>
        <dbReference type="ARBA" id="ARBA00023002"/>
    </source>
</evidence>
<dbReference type="Proteomes" id="UP000000628">
    <property type="component" value="Chromosome"/>
</dbReference>
<keyword evidence="7" id="KW-0812">Transmembrane</keyword>